<reference evidence="1 2" key="1">
    <citation type="submission" date="2019-08" db="EMBL/GenBank/DDBJ databases">
        <title>Whole genome of Aphis craccivora.</title>
        <authorList>
            <person name="Voronova N.V."/>
            <person name="Shulinski R.S."/>
            <person name="Bandarenka Y.V."/>
            <person name="Zhorov D.G."/>
            <person name="Warner D."/>
        </authorList>
    </citation>
    <scope>NUCLEOTIDE SEQUENCE [LARGE SCALE GENOMIC DNA]</scope>
    <source>
        <strain evidence="1">180601</strain>
        <tissue evidence="1">Whole Body</tissue>
    </source>
</reference>
<dbReference type="Proteomes" id="UP000478052">
    <property type="component" value="Unassembled WGS sequence"/>
</dbReference>
<dbReference type="EMBL" id="VUJU01007375">
    <property type="protein sequence ID" value="KAF0745971.1"/>
    <property type="molecule type" value="Genomic_DNA"/>
</dbReference>
<organism evidence="1 2">
    <name type="scientific">Aphis craccivora</name>
    <name type="common">Cowpea aphid</name>
    <dbReference type="NCBI Taxonomy" id="307492"/>
    <lineage>
        <taxon>Eukaryota</taxon>
        <taxon>Metazoa</taxon>
        <taxon>Ecdysozoa</taxon>
        <taxon>Arthropoda</taxon>
        <taxon>Hexapoda</taxon>
        <taxon>Insecta</taxon>
        <taxon>Pterygota</taxon>
        <taxon>Neoptera</taxon>
        <taxon>Paraneoptera</taxon>
        <taxon>Hemiptera</taxon>
        <taxon>Sternorrhyncha</taxon>
        <taxon>Aphidomorpha</taxon>
        <taxon>Aphidoidea</taxon>
        <taxon>Aphididae</taxon>
        <taxon>Aphidini</taxon>
        <taxon>Aphis</taxon>
        <taxon>Aphis</taxon>
    </lineage>
</organism>
<comment type="caution">
    <text evidence="1">The sequence shown here is derived from an EMBL/GenBank/DDBJ whole genome shotgun (WGS) entry which is preliminary data.</text>
</comment>
<protein>
    <submittedName>
        <fullName evidence="1">Uncharacterized protein</fullName>
    </submittedName>
</protein>
<sequence length="86" mass="9854">MTYTHSNEHVMFTYTINDIALKQSGDCVMDLGVTFDRSLTIRTHIEKVTCKALKLLGFVKRISAEFKLSLLRFYIALLFGLCWSMG</sequence>
<proteinExistence type="predicted"/>
<dbReference type="OrthoDB" id="6603874at2759"/>
<evidence type="ECO:0000313" key="1">
    <source>
        <dbReference type="EMBL" id="KAF0745971.1"/>
    </source>
</evidence>
<dbReference type="AlphaFoldDB" id="A0A6G0XZH2"/>
<accession>A0A6G0XZH2</accession>
<keyword evidence="2" id="KW-1185">Reference proteome</keyword>
<evidence type="ECO:0000313" key="2">
    <source>
        <dbReference type="Proteomes" id="UP000478052"/>
    </source>
</evidence>
<name>A0A6G0XZH2_APHCR</name>
<gene>
    <name evidence="1" type="ORF">FWK35_00017397</name>
</gene>